<evidence type="ECO:0000313" key="4">
    <source>
        <dbReference type="EMBL" id="GAY23805.1"/>
    </source>
</evidence>
<evidence type="ECO:0000256" key="2">
    <source>
        <dbReference type="SAM" id="Phobius"/>
    </source>
</evidence>
<dbReference type="EMBL" id="BEWI01000032">
    <property type="protein sequence ID" value="GAY23805.1"/>
    <property type="molecule type" value="Genomic_DNA"/>
</dbReference>
<dbReference type="InterPro" id="IPR038732">
    <property type="entry name" value="HpyO/CreE_NAD-binding"/>
</dbReference>
<evidence type="ECO:0000256" key="1">
    <source>
        <dbReference type="SAM" id="MobiDB-lite"/>
    </source>
</evidence>
<reference evidence="4 5" key="2">
    <citation type="journal article" date="2013" name="Environ. Sci. Technol.">
        <title>The 4-tert-butylphenol-utilizing bacterium Sphingobium fuliginis OMI can degrade bisphenols via phenolic ring hydroxylation and meta-cleavage pathway.</title>
        <authorList>
            <person name="Ogata Y."/>
            <person name="Goda S."/>
            <person name="Toyama T."/>
            <person name="Sei K."/>
            <person name="Ike M."/>
        </authorList>
    </citation>
    <scope>NUCLEOTIDE SEQUENCE [LARGE SCALE GENOMIC DNA]</scope>
    <source>
        <strain evidence="4 5">OMI</strain>
    </source>
</reference>
<keyword evidence="2" id="KW-0812">Transmembrane</keyword>
<organism evidence="4 5">
    <name type="scientific">Sphingobium fuliginis (strain ATCC 27551)</name>
    <dbReference type="NCBI Taxonomy" id="336203"/>
    <lineage>
        <taxon>Bacteria</taxon>
        <taxon>Pseudomonadati</taxon>
        <taxon>Pseudomonadota</taxon>
        <taxon>Alphaproteobacteria</taxon>
        <taxon>Sphingomonadales</taxon>
        <taxon>Sphingomonadaceae</taxon>
        <taxon>Sphingobium</taxon>
    </lineage>
</organism>
<sequence length="456" mass="49902">MLKVDHAAIIGGGFSGTLLAINLLRHGALRVTMVERHEERMGRGLAYGAAHAGHVLNVRAANMSALPDSPDHFTDWLKQQGLGQEGSFATRRDYGAYLSAMLDQMRGQAADRLTILNGDAVDLQLRDDGICVVLRSGGGIEADIVALAPGNLPPHDLPAFAGLRDRDGPENAVYVNDPWAATIAAGLQDSDRVLLLGSGLTAVDCALSLDRAGFRGRIVALSRRGLAPQSHAPAPPYAPRSDRPKGAASTLVRTLRRRSAEIGWRNAVDELRRFTQDMWRAASAEERSRFLRHLRPYWDVHRHRIAPQVAERLAAMQAEGRLEIRAAKVVQAVPEGGTIHVHLRRRGREEGETVAFARVVNCTGPLGDLRRTDDPLLRRLASRGDIRPDPLAIGIDVDRQCHAIARDGSAQPRLFVVGPMTRGAHWEIVAVPDIRRQVWELAREITGAHWVEAEGL</sequence>
<feature type="domain" description="FAD-dependent urate hydroxylase HpyO/Asp monooxygenase CreE-like FAD/NAD(P)-binding" evidence="3">
    <location>
        <begin position="8"/>
        <end position="151"/>
    </location>
</feature>
<reference evidence="4 5" key="1">
    <citation type="journal article" date="2013" name="Biodegradation">
        <title>Occurrence of 4-tert-butylphenol (4-t-BP) biodegradation in an aquatic sample caused by the presence of Spirodela polyrrhiza and isolation of a 4-t-BP-utilizing bacterium.</title>
        <authorList>
            <person name="Ogata Y."/>
            <person name="Toyama T."/>
            <person name="Yu N."/>
            <person name="Wang X."/>
            <person name="Sei K."/>
            <person name="Ike M."/>
        </authorList>
    </citation>
    <scope>NUCLEOTIDE SEQUENCE [LARGE SCALE GENOMIC DNA]</scope>
    <source>
        <strain evidence="4 5">OMI</strain>
    </source>
</reference>
<accession>A0A292ZLV0</accession>
<keyword evidence="2" id="KW-0472">Membrane</keyword>
<evidence type="ECO:0000313" key="5">
    <source>
        <dbReference type="Proteomes" id="UP000221538"/>
    </source>
</evidence>
<dbReference type="Proteomes" id="UP000221538">
    <property type="component" value="Unassembled WGS sequence"/>
</dbReference>
<dbReference type="AlphaFoldDB" id="A0A292ZLV0"/>
<evidence type="ECO:0000259" key="3">
    <source>
        <dbReference type="Pfam" id="PF13454"/>
    </source>
</evidence>
<name>A0A292ZLV0_SPHSA</name>
<dbReference type="GO" id="GO:0004416">
    <property type="term" value="F:hydroxyacylglutathione hydrolase activity"/>
    <property type="evidence" value="ECO:0007669"/>
    <property type="project" value="UniProtKB-EC"/>
</dbReference>
<dbReference type="RefSeq" id="WP_099186597.1">
    <property type="nucleotide sequence ID" value="NZ_BEWI01000032.1"/>
</dbReference>
<gene>
    <name evidence="4" type="ORF">SFOMI_4383</name>
</gene>
<dbReference type="SUPFAM" id="SSF51905">
    <property type="entry name" value="FAD/NAD(P)-binding domain"/>
    <property type="match status" value="1"/>
</dbReference>
<dbReference type="InterPro" id="IPR052189">
    <property type="entry name" value="L-asp_N-monooxygenase_NS-form"/>
</dbReference>
<dbReference type="InterPro" id="IPR036188">
    <property type="entry name" value="FAD/NAD-bd_sf"/>
</dbReference>
<keyword evidence="4" id="KW-0378">Hydrolase</keyword>
<comment type="caution">
    <text evidence="4">The sequence shown here is derived from an EMBL/GenBank/DDBJ whole genome shotgun (WGS) entry which is preliminary data.</text>
</comment>
<feature type="transmembrane region" description="Helical" evidence="2">
    <location>
        <begin position="6"/>
        <end position="24"/>
    </location>
</feature>
<feature type="region of interest" description="Disordered" evidence="1">
    <location>
        <begin position="227"/>
        <end position="249"/>
    </location>
</feature>
<dbReference type="EC" id="3.1.2.6" evidence="4"/>
<dbReference type="PANTHER" id="PTHR40254">
    <property type="entry name" value="BLR0577 PROTEIN"/>
    <property type="match status" value="1"/>
</dbReference>
<protein>
    <submittedName>
        <fullName evidence="4">Hydroxyacylglutathione hydrolase</fullName>
        <ecNumber evidence="4">3.1.2.6</ecNumber>
    </submittedName>
</protein>
<keyword evidence="2" id="KW-1133">Transmembrane helix</keyword>
<dbReference type="Pfam" id="PF13454">
    <property type="entry name" value="NAD_binding_9"/>
    <property type="match status" value="1"/>
</dbReference>
<proteinExistence type="predicted"/>
<dbReference type="Gene3D" id="3.50.50.60">
    <property type="entry name" value="FAD/NAD(P)-binding domain"/>
    <property type="match status" value="1"/>
</dbReference>
<dbReference type="PANTHER" id="PTHR40254:SF1">
    <property type="entry name" value="BLR0577 PROTEIN"/>
    <property type="match status" value="1"/>
</dbReference>